<keyword evidence="1" id="KW-0645">Protease</keyword>
<name>A0AA88IRL0_CHASR</name>
<keyword evidence="7" id="KW-1185">Reference proteome</keyword>
<accession>A0AA88IRL0</accession>
<dbReference type="GO" id="GO:0008234">
    <property type="term" value="F:cysteine-type peptidase activity"/>
    <property type="evidence" value="ECO:0007669"/>
    <property type="project" value="UniProtKB-KW"/>
</dbReference>
<gene>
    <name evidence="6" type="ORF">Q5P01_000739</name>
</gene>
<feature type="compositionally biased region" description="Basic and acidic residues" evidence="4">
    <location>
        <begin position="9"/>
        <end position="29"/>
    </location>
</feature>
<evidence type="ECO:0000313" key="6">
    <source>
        <dbReference type="EMBL" id="KAK2813582.1"/>
    </source>
</evidence>
<keyword evidence="2" id="KW-0833">Ubl conjugation pathway</keyword>
<evidence type="ECO:0000256" key="3">
    <source>
        <dbReference type="ARBA" id="ARBA00022807"/>
    </source>
</evidence>
<dbReference type="Proteomes" id="UP001187415">
    <property type="component" value="Unassembled WGS sequence"/>
</dbReference>
<reference evidence="6" key="1">
    <citation type="submission" date="2023-07" db="EMBL/GenBank/DDBJ databases">
        <title>Chromosome-level Genome Assembly of Striped Snakehead (Channa striata).</title>
        <authorList>
            <person name="Liu H."/>
        </authorList>
    </citation>
    <scope>NUCLEOTIDE SEQUENCE</scope>
    <source>
        <strain evidence="6">Gz</strain>
        <tissue evidence="6">Muscle</tissue>
    </source>
</reference>
<evidence type="ECO:0000259" key="5">
    <source>
        <dbReference type="PROSITE" id="PS50802"/>
    </source>
</evidence>
<evidence type="ECO:0000256" key="4">
    <source>
        <dbReference type="SAM" id="MobiDB-lite"/>
    </source>
</evidence>
<evidence type="ECO:0000256" key="1">
    <source>
        <dbReference type="ARBA" id="ARBA00022670"/>
    </source>
</evidence>
<dbReference type="EMBL" id="JAUPFM010000081">
    <property type="protein sequence ID" value="KAK2813582.1"/>
    <property type="molecule type" value="Genomic_DNA"/>
</dbReference>
<dbReference type="PROSITE" id="PS50802">
    <property type="entry name" value="OTU"/>
    <property type="match status" value="1"/>
</dbReference>
<keyword evidence="3" id="KW-0788">Thiol protease</keyword>
<feature type="region of interest" description="Disordered" evidence="4">
    <location>
        <begin position="570"/>
        <end position="592"/>
    </location>
</feature>
<evidence type="ECO:0000256" key="2">
    <source>
        <dbReference type="ARBA" id="ARBA00022786"/>
    </source>
</evidence>
<evidence type="ECO:0000313" key="7">
    <source>
        <dbReference type="Proteomes" id="UP001187415"/>
    </source>
</evidence>
<feature type="compositionally biased region" description="Polar residues" evidence="4">
    <location>
        <begin position="68"/>
        <end position="81"/>
    </location>
</feature>
<feature type="region of interest" description="Disordered" evidence="4">
    <location>
        <begin position="1"/>
        <end position="103"/>
    </location>
</feature>
<feature type="compositionally biased region" description="Acidic residues" evidence="4">
    <location>
        <begin position="34"/>
        <end position="48"/>
    </location>
</feature>
<sequence>MSTDDEYQEECRGRNEARWERVSFKRGDSSESMSEGDEPSAGEEESDAEGWRSYQQPGSATRGGRRTPSLSSSNAEKSTTMGKRRRGSEELARRVAPKPWGPADVSGFKTVLERYPELRVETSDERLHYMVQAALGRNTLVREMVRLAARRGHVRAASDRGEEEEDVDAGSRGRGRSAIASVCEALNSCYTDGEALRLILERYVDLYVRYVEVWREMVPYLVAYEEEDLGADGPRSAEETTTLHYARGDRVVALRGPIYLRDVSPYGAWLSDTGECLRSIRRLKRAGLACMNLPELNRMVLEQKNDDGLLRLMRTWLDRAQNADVGIETFGPFYCDAALAPVLHAILRSEWVEKRKRRCCSNCELKPGWAQGFYDWRRVAVTPAGKRRTCETRVRRREDNLLEIRCSECRATLLAYCAFLTEQAALEASRERDWLVRNEAVIQLCWALYCIRCAREGERSERLGDGRRRSWSHGELQWDHSAESLSDDPLGRSGSTETIYVEESESDDGEDGEPAAGEARERILEGWARSIVSHCVAFQTHERRDPAETTAVDAERLAVMYAVDHLPGAAERSPTLSRGSDGLGRGDFAPGPELTEFIASNERFSSPRGETAAAPEAEDMRVPAVGEVTAGVPDRMEVRNRDPEATAKAIASSLPRVSPLAVSGLTLRAPDPGALRSDPRVFWPVFVNPTRACYRLFKSVALPVSPNPAYTLEMLARSWRRVPKHIPEGSLPTATGGTVEIERSRYERYFIAPLDNLVLVGAIGPAERELTLRLLRRGVLPCFACRGESVVDRMTSSTLALSFAACGLRLFAPEAEAPDSAGSGVVVTVAGLLYFAAWYVLVYAGALHAGPAALRAGSCRGGTDADRLLCGALKLVGSGSAVGPGEADGDLSCGYSVRDYRDRDVVRALLIVFEGLLDARTVLRAAQLYVPELTAQLPYLRALGKMPDSVGSAIEARDVWLETLRGGSSSTASRDEDDEPPFVYVGDVAHGQHSSVRGALFKGDSRPVAGPPPSHDDRGFDPWFDCLLIADREVERDPHELMKPEPGSSDVVGGDGWNRTAPHLASGEYITQKLESMTIQDVNDVQGDIYVESTQFSSGARGAEGAGGSRRVCAGLHVVETEALGFTEETLKVFLAQAKDDAHLGLTPERGSSIEAPQLKRPCMANIAHTVYTKTAGTETGGTATAGGEEPRCRYRALAEALWALLVGMHEASVEPCSVEALVVMMHLAVKSFELTGAAKLGPCNDVKALRAGAYGSEEKFVPVAAVAGGLFGINIQICAAGHVYRVVNIHHGNRWPVGFLEYSLNGWSLRNLPVGYSVRRPFVSELDSEDCYHKGTYRAYARLNGLRVVRVDSDGYCGFHAVTTLMAEDREMCNSERRRELARRTAAFLFRHRQRSDIENYLTCNELSNAEDLETLLTTNGRWLDVQELGYMLEAHGKTLGLITENSFPIYQPTRSYVLVKDSHYEPLLPAAT</sequence>
<proteinExistence type="predicted"/>
<dbReference type="InterPro" id="IPR003323">
    <property type="entry name" value="OTU_dom"/>
</dbReference>
<protein>
    <recommendedName>
        <fullName evidence="5">OTU domain-containing protein</fullName>
    </recommendedName>
</protein>
<feature type="domain" description="OTU" evidence="5">
    <location>
        <begin position="1347"/>
        <end position="1472"/>
    </location>
</feature>
<organism evidence="6 7">
    <name type="scientific">Channa striata</name>
    <name type="common">Snakehead murrel</name>
    <name type="synonym">Ophicephalus striatus</name>
    <dbReference type="NCBI Taxonomy" id="64152"/>
    <lineage>
        <taxon>Eukaryota</taxon>
        <taxon>Metazoa</taxon>
        <taxon>Chordata</taxon>
        <taxon>Craniata</taxon>
        <taxon>Vertebrata</taxon>
        <taxon>Euteleostomi</taxon>
        <taxon>Actinopterygii</taxon>
        <taxon>Neopterygii</taxon>
        <taxon>Teleostei</taxon>
        <taxon>Neoteleostei</taxon>
        <taxon>Acanthomorphata</taxon>
        <taxon>Anabantaria</taxon>
        <taxon>Anabantiformes</taxon>
        <taxon>Channoidei</taxon>
        <taxon>Channidae</taxon>
        <taxon>Channa</taxon>
    </lineage>
</organism>
<keyword evidence="3" id="KW-0378">Hydrolase</keyword>
<comment type="caution">
    <text evidence="6">The sequence shown here is derived from an EMBL/GenBank/DDBJ whole genome shotgun (WGS) entry which is preliminary data.</text>
</comment>
<dbReference type="GO" id="GO:0006508">
    <property type="term" value="P:proteolysis"/>
    <property type="evidence" value="ECO:0007669"/>
    <property type="project" value="UniProtKB-KW"/>
</dbReference>